<dbReference type="Proteomes" id="UP001195483">
    <property type="component" value="Unassembled WGS sequence"/>
</dbReference>
<keyword evidence="1" id="KW-1133">Transmembrane helix</keyword>
<reference evidence="3" key="2">
    <citation type="journal article" date="2021" name="Genome Biol. Evol.">
        <title>Developing a high-quality reference genome for a parasitic bivalve with doubly uniparental inheritance (Bivalvia: Unionida).</title>
        <authorList>
            <person name="Smith C.H."/>
        </authorList>
    </citation>
    <scope>NUCLEOTIDE SEQUENCE</scope>
    <source>
        <strain evidence="3">CHS0354</strain>
        <tissue evidence="3">Mantle</tissue>
    </source>
</reference>
<reference evidence="3" key="1">
    <citation type="journal article" date="2021" name="Genome Biol. Evol.">
        <title>A High-Quality Reference Genome for a Parasitic Bivalve with Doubly Uniparental Inheritance (Bivalvia: Unionida).</title>
        <authorList>
            <person name="Smith C.H."/>
        </authorList>
    </citation>
    <scope>NUCLEOTIDE SEQUENCE</scope>
    <source>
        <strain evidence="3">CHS0354</strain>
    </source>
</reference>
<accession>A0AAE0TCE3</accession>
<keyword evidence="1" id="KW-0472">Membrane</keyword>
<feature type="signal peptide" evidence="2">
    <location>
        <begin position="1"/>
        <end position="19"/>
    </location>
</feature>
<dbReference type="EMBL" id="JAEAOA010001875">
    <property type="protein sequence ID" value="KAK3607779.1"/>
    <property type="molecule type" value="Genomic_DNA"/>
</dbReference>
<evidence type="ECO:0000256" key="2">
    <source>
        <dbReference type="SAM" id="SignalP"/>
    </source>
</evidence>
<keyword evidence="4" id="KW-1185">Reference proteome</keyword>
<evidence type="ECO:0000313" key="4">
    <source>
        <dbReference type="Proteomes" id="UP001195483"/>
    </source>
</evidence>
<feature type="chain" id="PRO_5042126194" description="C-type lectin domain-containing protein" evidence="2">
    <location>
        <begin position="20"/>
        <end position="456"/>
    </location>
</feature>
<feature type="transmembrane region" description="Helical" evidence="1">
    <location>
        <begin position="244"/>
        <end position="264"/>
    </location>
</feature>
<keyword evidence="1" id="KW-0812">Transmembrane</keyword>
<reference evidence="3" key="3">
    <citation type="submission" date="2023-05" db="EMBL/GenBank/DDBJ databases">
        <authorList>
            <person name="Smith C.H."/>
        </authorList>
    </citation>
    <scope>NUCLEOTIDE SEQUENCE</scope>
    <source>
        <strain evidence="3">CHS0354</strain>
        <tissue evidence="3">Mantle</tissue>
    </source>
</reference>
<comment type="caution">
    <text evidence="3">The sequence shown here is derived from an EMBL/GenBank/DDBJ whole genome shotgun (WGS) entry which is preliminary data.</text>
</comment>
<evidence type="ECO:0008006" key="5">
    <source>
        <dbReference type="Google" id="ProtNLM"/>
    </source>
</evidence>
<dbReference type="AlphaFoldDB" id="A0AAE0TCE3"/>
<proteinExistence type="predicted"/>
<organism evidence="3 4">
    <name type="scientific">Potamilus streckersoni</name>
    <dbReference type="NCBI Taxonomy" id="2493646"/>
    <lineage>
        <taxon>Eukaryota</taxon>
        <taxon>Metazoa</taxon>
        <taxon>Spiralia</taxon>
        <taxon>Lophotrochozoa</taxon>
        <taxon>Mollusca</taxon>
        <taxon>Bivalvia</taxon>
        <taxon>Autobranchia</taxon>
        <taxon>Heteroconchia</taxon>
        <taxon>Palaeoheterodonta</taxon>
        <taxon>Unionida</taxon>
        <taxon>Unionoidea</taxon>
        <taxon>Unionidae</taxon>
        <taxon>Ambleminae</taxon>
        <taxon>Lampsilini</taxon>
        <taxon>Potamilus</taxon>
    </lineage>
</organism>
<evidence type="ECO:0000256" key="1">
    <source>
        <dbReference type="SAM" id="Phobius"/>
    </source>
</evidence>
<sequence>MSRAIFTIFLQFQLAGVYSETTNGNETLFTRVSHQLSWIRAREACNNMSYAILPGMRAVRALGKMRAGEFAWIDGKEYTFCFAKNLHDTKETCRYVIVRREETNENLTYICNKDGQFEKNEEMLPYAEAENKCLKSSKYMQVVENFTLPMVVLVNRTDWIKDFNETSIINGLSPYQAVTLICIGIVKVDPTSFAFATTPCEESHTVICDATGINTALTLATRNKMIPRLGEIASTQRQDVDRRLISLVLIVLIIPVIIAIIAIIQYRKKKFIKSIAYHSNKYRKQGRSLCRETLPRDDLLRKDIESVNSFNIKRSKHDQSNNRGFYNANDPSLVSVQNPVHDNDSSNLQIPTGNNDSTVFHIPVNDDDTSDPQIPIYENNSSDLRQLHEHALLAKQASLCSKVKFSGSEKCAFTALDSQDSDKCSTMQWKKSKMTIEMYRNDDEQYENCNNVEVLI</sequence>
<keyword evidence="2" id="KW-0732">Signal</keyword>
<protein>
    <recommendedName>
        <fullName evidence="5">C-type lectin domain-containing protein</fullName>
    </recommendedName>
</protein>
<gene>
    <name evidence="3" type="ORF">CHS0354_031279</name>
</gene>
<name>A0AAE0TCE3_9BIVA</name>
<evidence type="ECO:0000313" key="3">
    <source>
        <dbReference type="EMBL" id="KAK3607779.1"/>
    </source>
</evidence>